<protein>
    <recommendedName>
        <fullName evidence="6">RDD domain-containing protein</fullName>
    </recommendedName>
</protein>
<keyword evidence="2 5" id="KW-0812">Transmembrane</keyword>
<dbReference type="HOGENOM" id="CLU_1420558_0_0_10"/>
<dbReference type="Pfam" id="PF06271">
    <property type="entry name" value="RDD"/>
    <property type="match status" value="1"/>
</dbReference>
<evidence type="ECO:0000256" key="1">
    <source>
        <dbReference type="ARBA" id="ARBA00004141"/>
    </source>
</evidence>
<evidence type="ECO:0000313" key="7">
    <source>
        <dbReference type="EMBL" id="EJF54802.1"/>
    </source>
</evidence>
<evidence type="ECO:0000256" key="2">
    <source>
        <dbReference type="ARBA" id="ARBA00022692"/>
    </source>
</evidence>
<evidence type="ECO:0000259" key="6">
    <source>
        <dbReference type="Pfam" id="PF06271"/>
    </source>
</evidence>
<sequence length="191" mass="22620">MSLSKEMSDKLQKRVVASFLDLILCLVLSIYLAHLFSEEIYELYYQQLNLDPFSEKYNQALNTNRLGQKLNWIPFFTAIVFAYHWAFETSPMKATFGKFLLGLYWSSPKKSYWRWVKRAAFKTFIFCGPFVLFIFGEHVLLVFFLVLVFLGGNYLYVLQQTEESSKNGQQLAIYDRFFDSFLQQKPKKKKQ</sequence>
<keyword evidence="4 5" id="KW-0472">Membrane</keyword>
<feature type="domain" description="RDD" evidence="6">
    <location>
        <begin position="11"/>
        <end position="157"/>
    </location>
</feature>
<organism evidence="7 8">
    <name type="scientific">Saprospira grandis DSM 2844</name>
    <dbReference type="NCBI Taxonomy" id="694433"/>
    <lineage>
        <taxon>Bacteria</taxon>
        <taxon>Pseudomonadati</taxon>
        <taxon>Bacteroidota</taxon>
        <taxon>Saprospiria</taxon>
        <taxon>Saprospirales</taxon>
        <taxon>Saprospiraceae</taxon>
        <taxon>Saprospira</taxon>
    </lineage>
</organism>
<dbReference type="Proteomes" id="UP000005113">
    <property type="component" value="Unassembled WGS sequence"/>
</dbReference>
<name>J0PAX8_9BACT</name>
<dbReference type="GO" id="GO:0016020">
    <property type="term" value="C:membrane"/>
    <property type="evidence" value="ECO:0007669"/>
    <property type="project" value="UniProtKB-SubCell"/>
</dbReference>
<evidence type="ECO:0000313" key="8">
    <source>
        <dbReference type="Proteomes" id="UP000005113"/>
    </source>
</evidence>
<dbReference type="EMBL" id="JH719942">
    <property type="protein sequence ID" value="EJF54802.1"/>
    <property type="molecule type" value="Genomic_DNA"/>
</dbReference>
<evidence type="ECO:0000256" key="5">
    <source>
        <dbReference type="SAM" id="Phobius"/>
    </source>
</evidence>
<keyword evidence="3 5" id="KW-1133">Transmembrane helix</keyword>
<evidence type="ECO:0000256" key="4">
    <source>
        <dbReference type="ARBA" id="ARBA00023136"/>
    </source>
</evidence>
<dbReference type="OrthoDB" id="9825297at2"/>
<feature type="transmembrane region" description="Helical" evidence="5">
    <location>
        <begin position="70"/>
        <end position="87"/>
    </location>
</feature>
<accession>J0PAX8</accession>
<dbReference type="RefSeq" id="WP_002660687.1">
    <property type="nucleotide sequence ID" value="NZ_JH719942.1"/>
</dbReference>
<proteinExistence type="predicted"/>
<feature type="transmembrane region" description="Helical" evidence="5">
    <location>
        <begin position="141"/>
        <end position="158"/>
    </location>
</feature>
<dbReference type="InterPro" id="IPR010432">
    <property type="entry name" value="RDD"/>
</dbReference>
<dbReference type="AlphaFoldDB" id="J0PAX8"/>
<comment type="subcellular location">
    <subcellularLocation>
        <location evidence="1">Membrane</location>
        <topology evidence="1">Multi-pass membrane protein</topology>
    </subcellularLocation>
</comment>
<gene>
    <name evidence="7" type="ORF">SapgrDRAFT_3156</name>
</gene>
<evidence type="ECO:0000256" key="3">
    <source>
        <dbReference type="ARBA" id="ARBA00022989"/>
    </source>
</evidence>
<reference evidence="8" key="1">
    <citation type="journal article" date="2012" name="Stand. Genomic Sci.">
        <title>Permanent draft genome sequence of the gliding predator Saprospira grandis strain Sa g1 (= HR1).</title>
        <authorList>
            <person name="Mavromatis K."/>
            <person name="Chertkov O."/>
            <person name="Lapidus A."/>
            <person name="Nolan M."/>
            <person name="Lucas S."/>
            <person name="Tice H."/>
            <person name="Del Rio T.G."/>
            <person name="Cheng J.F."/>
            <person name="Han C."/>
            <person name="Tapia R."/>
            <person name="Bruce D."/>
            <person name="Goodwin L.A."/>
            <person name="Pitluck S."/>
            <person name="Huntemann M."/>
            <person name="Liolios K."/>
            <person name="Pagani I."/>
            <person name="Ivanova N."/>
            <person name="Mikhailova N."/>
            <person name="Pati A."/>
            <person name="Chen A."/>
            <person name="Palaniappan K."/>
            <person name="Land M."/>
            <person name="Brambilla E.M."/>
            <person name="Rohde M."/>
            <person name="Spring S."/>
            <person name="Goker M."/>
            <person name="Detter J.C."/>
            <person name="Bristow J."/>
            <person name="Eisen J.A."/>
            <person name="Markowitz V."/>
            <person name="Hugenholtz P."/>
            <person name="Kyrpides N.C."/>
            <person name="Klenk H.P."/>
            <person name="Woyke T."/>
        </authorList>
    </citation>
    <scope>NUCLEOTIDE SEQUENCE [LARGE SCALE GENOMIC DNA]</scope>
    <source>
        <strain evidence="8">DSM 2844</strain>
    </source>
</reference>
<feature type="transmembrane region" description="Helical" evidence="5">
    <location>
        <begin position="15"/>
        <end position="36"/>
    </location>
</feature>